<dbReference type="OrthoDB" id="9799278at2"/>
<proteinExistence type="predicted"/>
<dbReference type="EMBL" id="BAVR01000050">
    <property type="protein sequence ID" value="GAE89934.1"/>
    <property type="molecule type" value="Genomic_DNA"/>
</dbReference>
<accession>W4VB28</accession>
<evidence type="ECO:0000259" key="1">
    <source>
        <dbReference type="Pfam" id="PF04230"/>
    </source>
</evidence>
<sequence length="172" mass="19984">MVKLYSGAKSDSRQIYILLFLGTNINHRKIASELSKETGLKIATIPFLDNFVKYDLDFGDYQLYDIDAMDFVNLIRNAEYVLTDSFHGTVFSILNHKKFIILNRYDDNSKNSRNSRIDSLCNLLGLSERRYNPEQDIVASINKEINYTIVNQKLNELREDSLQYLTDALRKV</sequence>
<dbReference type="STRING" id="1294263.JCM21531_3506"/>
<evidence type="ECO:0000313" key="3">
    <source>
        <dbReference type="Proteomes" id="UP000019109"/>
    </source>
</evidence>
<dbReference type="Proteomes" id="UP000019109">
    <property type="component" value="Unassembled WGS sequence"/>
</dbReference>
<comment type="caution">
    <text evidence="2">The sequence shown here is derived from an EMBL/GenBank/DDBJ whole genome shotgun (WGS) entry which is preliminary data.</text>
</comment>
<protein>
    <submittedName>
        <fullName evidence="2">MurB family protein</fullName>
    </submittedName>
</protein>
<gene>
    <name evidence="2" type="ORF">JCM21531_3506</name>
</gene>
<organism evidence="2 3">
    <name type="scientific">Acetivibrio straminisolvens JCM 21531</name>
    <dbReference type="NCBI Taxonomy" id="1294263"/>
    <lineage>
        <taxon>Bacteria</taxon>
        <taxon>Bacillati</taxon>
        <taxon>Bacillota</taxon>
        <taxon>Clostridia</taxon>
        <taxon>Eubacteriales</taxon>
        <taxon>Oscillospiraceae</taxon>
        <taxon>Acetivibrio</taxon>
    </lineage>
</organism>
<reference evidence="2" key="1">
    <citation type="journal article" date="2014" name="Genome Announc.">
        <title>Draft Genome Sequence of Clostridium straminisolvens Strain JCM 21531T, Isolated from a Cellulose-Degrading Bacterial Community.</title>
        <authorList>
            <person name="Yuki M."/>
            <person name="Oshima K."/>
            <person name="Suda W."/>
            <person name="Sakamoto M."/>
            <person name="Kitamura K."/>
            <person name="Iida T."/>
            <person name="Hattori M."/>
            <person name="Ohkuma M."/>
        </authorList>
    </citation>
    <scope>NUCLEOTIDE SEQUENCE [LARGE SCALE GENOMIC DNA]</scope>
    <source>
        <strain evidence="2">JCM 21531</strain>
    </source>
</reference>
<dbReference type="RefSeq" id="WP_054847102.1">
    <property type="nucleotide sequence ID" value="NZ_BAVR01000050.1"/>
</dbReference>
<feature type="domain" description="Polysaccharide pyruvyl transferase" evidence="1">
    <location>
        <begin position="36"/>
        <end position="104"/>
    </location>
</feature>
<dbReference type="InterPro" id="IPR007345">
    <property type="entry name" value="Polysacch_pyruvyl_Trfase"/>
</dbReference>
<dbReference type="AlphaFoldDB" id="W4VB28"/>
<keyword evidence="3" id="KW-1185">Reference proteome</keyword>
<evidence type="ECO:0000313" key="2">
    <source>
        <dbReference type="EMBL" id="GAE89934.1"/>
    </source>
</evidence>
<name>W4VB28_9FIRM</name>
<dbReference type="Pfam" id="PF04230">
    <property type="entry name" value="PS_pyruv_trans"/>
    <property type="match status" value="1"/>
</dbReference>